<dbReference type="EMBL" id="JAUDFV010000133">
    <property type="protein sequence ID" value="KAL2726925.1"/>
    <property type="molecule type" value="Genomic_DNA"/>
</dbReference>
<evidence type="ECO:0000313" key="2">
    <source>
        <dbReference type="Proteomes" id="UP001607302"/>
    </source>
</evidence>
<organism evidence="1 2">
    <name type="scientific">Vespula squamosa</name>
    <name type="common">Southern yellow jacket</name>
    <name type="synonym">Wasp</name>
    <dbReference type="NCBI Taxonomy" id="30214"/>
    <lineage>
        <taxon>Eukaryota</taxon>
        <taxon>Metazoa</taxon>
        <taxon>Ecdysozoa</taxon>
        <taxon>Arthropoda</taxon>
        <taxon>Hexapoda</taxon>
        <taxon>Insecta</taxon>
        <taxon>Pterygota</taxon>
        <taxon>Neoptera</taxon>
        <taxon>Endopterygota</taxon>
        <taxon>Hymenoptera</taxon>
        <taxon>Apocrita</taxon>
        <taxon>Aculeata</taxon>
        <taxon>Vespoidea</taxon>
        <taxon>Vespidae</taxon>
        <taxon>Vespinae</taxon>
        <taxon>Vespula</taxon>
    </lineage>
</organism>
<sequence length="144" mass="16271">MTVRRLDSSTSVKVYEEGKTKDYEHLVSPDWGSNEISYDIPACDRLDCNSSFMSLQRGDILTKNTEEKRRWRLCHTLGHLAVTGLARIMIDRSVTKGRSEVSILLHSTLYTAPSLVGTHRNGMPNITEPTKYLSTLKSLLTSRL</sequence>
<proteinExistence type="predicted"/>
<dbReference type="AlphaFoldDB" id="A0ABD2B2K8"/>
<comment type="caution">
    <text evidence="1">The sequence shown here is derived from an EMBL/GenBank/DDBJ whole genome shotgun (WGS) entry which is preliminary data.</text>
</comment>
<protein>
    <submittedName>
        <fullName evidence="1">Uncharacterized protein</fullName>
    </submittedName>
</protein>
<accession>A0ABD2B2K8</accession>
<keyword evidence="2" id="KW-1185">Reference proteome</keyword>
<evidence type="ECO:0000313" key="1">
    <source>
        <dbReference type="EMBL" id="KAL2726925.1"/>
    </source>
</evidence>
<gene>
    <name evidence="1" type="ORF">V1478_007203</name>
</gene>
<name>A0ABD2B2K8_VESSQ</name>
<reference evidence="1 2" key="1">
    <citation type="journal article" date="2024" name="Ann. Entomol. Soc. Am.">
        <title>Genomic analyses of the southern and eastern yellowjacket wasps (Hymenoptera: Vespidae) reveal evolutionary signatures of social life.</title>
        <authorList>
            <person name="Catto M.A."/>
            <person name="Caine P.B."/>
            <person name="Orr S.E."/>
            <person name="Hunt B.G."/>
            <person name="Goodisman M.A.D."/>
        </authorList>
    </citation>
    <scope>NUCLEOTIDE SEQUENCE [LARGE SCALE GENOMIC DNA]</scope>
    <source>
        <strain evidence="1">233</strain>
        <tissue evidence="1">Head and thorax</tissue>
    </source>
</reference>
<dbReference type="Proteomes" id="UP001607302">
    <property type="component" value="Unassembled WGS sequence"/>
</dbReference>